<protein>
    <submittedName>
        <fullName evidence="1">Uncharacterized protein</fullName>
    </submittedName>
</protein>
<name>K1SN01_9ZZZZ</name>
<organism evidence="1">
    <name type="scientific">human gut metagenome</name>
    <dbReference type="NCBI Taxonomy" id="408170"/>
    <lineage>
        <taxon>unclassified sequences</taxon>
        <taxon>metagenomes</taxon>
        <taxon>organismal metagenomes</taxon>
    </lineage>
</organism>
<sequence length="165" mass="18222">GVHGDISASNPLLVNNLLQRNTLVDRFVGTASADVDLLGMVGIKSKNHGLHYNVNLSYSKTEAKDKTWIPSWIQSNRVYLAKENERLTKGSRNYSDALVENTITYDGKIGKHNINLLAGMTYEEENTNLLTVGVSISLSHTSSSFRMPRTLTLSHTSSSIAWLLT</sequence>
<proteinExistence type="predicted"/>
<comment type="caution">
    <text evidence="1">The sequence shown here is derived from an EMBL/GenBank/DDBJ whole genome shotgun (WGS) entry which is preliminary data.</text>
</comment>
<gene>
    <name evidence="1" type="ORF">OBE_15046</name>
</gene>
<dbReference type="EMBL" id="AJWZ01010369">
    <property type="protein sequence ID" value="EKC48681.1"/>
    <property type="molecule type" value="Genomic_DNA"/>
</dbReference>
<accession>K1SN01</accession>
<feature type="non-terminal residue" evidence="1">
    <location>
        <position position="1"/>
    </location>
</feature>
<dbReference type="AlphaFoldDB" id="K1SN01"/>
<evidence type="ECO:0000313" key="1">
    <source>
        <dbReference type="EMBL" id="EKC48681.1"/>
    </source>
</evidence>
<reference evidence="1" key="1">
    <citation type="journal article" date="2013" name="Environ. Microbiol.">
        <title>Microbiota from the distal guts of lean and obese adolescents exhibit partial functional redundancy besides clear differences in community structure.</title>
        <authorList>
            <person name="Ferrer M."/>
            <person name="Ruiz A."/>
            <person name="Lanza F."/>
            <person name="Haange S.B."/>
            <person name="Oberbach A."/>
            <person name="Till H."/>
            <person name="Bargiela R."/>
            <person name="Campoy C."/>
            <person name="Segura M.T."/>
            <person name="Richter M."/>
            <person name="von Bergen M."/>
            <person name="Seifert J."/>
            <person name="Suarez A."/>
        </authorList>
    </citation>
    <scope>NUCLEOTIDE SEQUENCE</scope>
</reference>